<dbReference type="AlphaFoldDB" id="A0A423XYA8"/>
<gene>
    <name evidence="1" type="ORF">C3E80_08915</name>
</gene>
<proteinExistence type="predicted"/>
<dbReference type="InterPro" id="IPR054205">
    <property type="entry name" value="DUF6911"/>
</dbReference>
<comment type="caution">
    <text evidence="1">The sequence shown here is derived from an EMBL/GenBank/DDBJ whole genome shotgun (WGS) entry which is preliminary data.</text>
</comment>
<evidence type="ECO:0000313" key="1">
    <source>
        <dbReference type="EMBL" id="ROW61834.1"/>
    </source>
</evidence>
<accession>A0A423XYA8</accession>
<dbReference type="Pfam" id="PF21852">
    <property type="entry name" value="DUF6911"/>
    <property type="match status" value="1"/>
</dbReference>
<protein>
    <submittedName>
        <fullName evidence="1">Uncharacterized protein</fullName>
    </submittedName>
</protein>
<sequence length="126" mass="14278">MLFSLSWTLSGIGGNCGNPSWNDVEIKVSALKNGYGTLTLDIHDIDTGSQMLQVRAEAGNYLLMLGEIKNNDYEVRAYYNKERATEMVCILGDYWPNNQLTNDFLLVTQVVSEFFYTGNVQRFFLS</sequence>
<reference evidence="1 2" key="1">
    <citation type="journal article" date="2018" name="Front. Microbiol.">
        <title>An Investigation of an Acute Gastroenteritis Outbreak: Cronobacter sakazakii, a Potential Cause of Food-Borne Illness.</title>
        <authorList>
            <person name="Yong W."/>
            <person name="Guo B."/>
            <person name="Shi X."/>
            <person name="Cheng T."/>
            <person name="Chen M."/>
            <person name="Jiang X."/>
            <person name="Ye Y."/>
            <person name="Wang J."/>
            <person name="Xie G."/>
            <person name="Ding J."/>
        </authorList>
    </citation>
    <scope>NUCLEOTIDE SEQUENCE [LARGE SCALE GENOMIC DNA]</scope>
    <source>
        <strain evidence="1 2">S1</strain>
    </source>
</reference>
<evidence type="ECO:0000313" key="2">
    <source>
        <dbReference type="Proteomes" id="UP000285793"/>
    </source>
</evidence>
<dbReference type="RefSeq" id="WP_071989593.1">
    <property type="nucleotide sequence ID" value="NZ_CP174133.1"/>
</dbReference>
<name>A0A423XYA8_9ENTR</name>
<organism evidence="1 2">
    <name type="scientific">Cronobacter malonaticus</name>
    <dbReference type="NCBI Taxonomy" id="413503"/>
    <lineage>
        <taxon>Bacteria</taxon>
        <taxon>Pseudomonadati</taxon>
        <taxon>Pseudomonadota</taxon>
        <taxon>Gammaproteobacteria</taxon>
        <taxon>Enterobacterales</taxon>
        <taxon>Enterobacteriaceae</taxon>
        <taxon>Cronobacter</taxon>
    </lineage>
</organism>
<dbReference type="EMBL" id="PQJL01000007">
    <property type="protein sequence ID" value="ROW61834.1"/>
    <property type="molecule type" value="Genomic_DNA"/>
</dbReference>
<dbReference type="Proteomes" id="UP000285793">
    <property type="component" value="Unassembled WGS sequence"/>
</dbReference>